<dbReference type="PROSITE" id="PS51257">
    <property type="entry name" value="PROKAR_LIPOPROTEIN"/>
    <property type="match status" value="1"/>
</dbReference>
<evidence type="ECO:0000313" key="1">
    <source>
        <dbReference type="EMBL" id="AKU98873.1"/>
    </source>
</evidence>
<evidence type="ECO:0000313" key="2">
    <source>
        <dbReference type="Proteomes" id="UP000064967"/>
    </source>
</evidence>
<reference evidence="1 2" key="1">
    <citation type="submission" date="2015-08" db="EMBL/GenBank/DDBJ databases">
        <authorList>
            <person name="Babu N.S."/>
            <person name="Beckwith C.J."/>
            <person name="Beseler K.G."/>
            <person name="Brison A."/>
            <person name="Carone J.V."/>
            <person name="Caskin T.P."/>
            <person name="Diamond M."/>
            <person name="Durham M.E."/>
            <person name="Foxe J.M."/>
            <person name="Go M."/>
            <person name="Henderson B.A."/>
            <person name="Jones I.B."/>
            <person name="McGettigan J.A."/>
            <person name="Micheletti S.J."/>
            <person name="Nasrallah M.E."/>
            <person name="Ortiz D."/>
            <person name="Piller C.R."/>
            <person name="Privatt S.R."/>
            <person name="Schneider S.L."/>
            <person name="Sharp S."/>
            <person name="Smith T.C."/>
            <person name="Stanton J.D."/>
            <person name="Ullery H.E."/>
            <person name="Wilson R.J."/>
            <person name="Serrano M.G."/>
            <person name="Buck G."/>
            <person name="Lee V."/>
            <person name="Wang Y."/>
            <person name="Carvalho R."/>
            <person name="Voegtly L."/>
            <person name="Shi R."/>
            <person name="Duckworth R."/>
            <person name="Johnson A."/>
            <person name="Loviza R."/>
            <person name="Walstead R."/>
            <person name="Shah Z."/>
            <person name="Kiflezghi M."/>
            <person name="Wade K."/>
            <person name="Ball S.L."/>
            <person name="Bradley K.W."/>
            <person name="Asai D.J."/>
            <person name="Bowman C.A."/>
            <person name="Russell D.A."/>
            <person name="Pope W.H."/>
            <person name="Jacobs-Sera D."/>
            <person name="Hendrix R.W."/>
            <person name="Hatfull G.F."/>
        </authorList>
    </citation>
    <scope>NUCLEOTIDE SEQUENCE [LARGE SCALE GENOMIC DNA]</scope>
    <source>
        <strain evidence="1 2">DSM 27648</strain>
    </source>
</reference>
<dbReference type="RefSeq" id="WP_146649963.1">
    <property type="nucleotide sequence ID" value="NZ_CP012333.1"/>
</dbReference>
<organism evidence="1 2">
    <name type="scientific">Labilithrix luteola</name>
    <dbReference type="NCBI Taxonomy" id="1391654"/>
    <lineage>
        <taxon>Bacteria</taxon>
        <taxon>Pseudomonadati</taxon>
        <taxon>Myxococcota</taxon>
        <taxon>Polyangia</taxon>
        <taxon>Polyangiales</taxon>
        <taxon>Labilitrichaceae</taxon>
        <taxon>Labilithrix</taxon>
    </lineage>
</organism>
<dbReference type="KEGG" id="llu:AKJ09_05537"/>
<dbReference type="Proteomes" id="UP000064967">
    <property type="component" value="Chromosome"/>
</dbReference>
<dbReference type="STRING" id="1391654.AKJ09_05537"/>
<protein>
    <recommendedName>
        <fullName evidence="3">Lipoprotein</fullName>
    </recommendedName>
</protein>
<accession>A0A0K1PZB9</accession>
<sequence>MPARLLLAGATVSLLACAHDDPRRFKLAAPVLRDQDLDFVSVPCRPDPSKKDPNRIACAPKDYESSFAWDGADNTIFRPVSKFFQVTPGGEAVNVNAFDEVPDSSWFENRIGARDIDPEEAARGYCPAGTELTDDPPDGSWYVDHGKDNGANPGFRVVVKGTKFMLKTDDIQVERATAATAIASRLYYAAGWWAPCDAVVYFKRTALKLAPGLTVKANVGPARPFDEEALTAVLARTGRRGELYRATASRWLPGRTLGPFTYAGVRDDDPSDVIPHEDRRDLRGARVIAAWLNHFDAREQNTMSTWMPENPDNPKSQGYVRHWYIDLGDCFGSEWDIDAFSRRLGHTFVLDFGHISEDFITLGAKKRPWETSQRTPGAEIFGYFNSYDFDPHAWKSEYPNPAFGRMTEHDAAWAARIIARFTPEHVAAAVRVGNFTNPAHTEWLTKVLIERQRLILRRYFSKLSPITDVSVEGKSICAVDLARRTGVLPADSFKYSGMVSRVGNAPSPIPVTPEANGRVCFPLPSMIPNEGPPDGGPERYVVVKIKNGTGSGALVLHLYDLGPTRGMRLAGIERE</sequence>
<dbReference type="OrthoDB" id="1492085at2"/>
<keyword evidence="2" id="KW-1185">Reference proteome</keyword>
<proteinExistence type="predicted"/>
<gene>
    <name evidence="1" type="ORF">AKJ09_05537</name>
</gene>
<evidence type="ECO:0008006" key="3">
    <source>
        <dbReference type="Google" id="ProtNLM"/>
    </source>
</evidence>
<dbReference type="EMBL" id="CP012333">
    <property type="protein sequence ID" value="AKU98873.1"/>
    <property type="molecule type" value="Genomic_DNA"/>
</dbReference>
<dbReference type="AlphaFoldDB" id="A0A0K1PZB9"/>
<name>A0A0K1PZB9_9BACT</name>